<evidence type="ECO:0000313" key="2">
    <source>
        <dbReference type="Proteomes" id="UP000183975"/>
    </source>
</evidence>
<organism evidence="1 2">
    <name type="scientific">Anaerotignum lactatifermentans DSM 14214</name>
    <dbReference type="NCBI Taxonomy" id="1121323"/>
    <lineage>
        <taxon>Bacteria</taxon>
        <taxon>Bacillati</taxon>
        <taxon>Bacillota</taxon>
        <taxon>Clostridia</taxon>
        <taxon>Lachnospirales</taxon>
        <taxon>Anaerotignaceae</taxon>
        <taxon>Anaerotignum</taxon>
    </lineage>
</organism>
<protein>
    <recommendedName>
        <fullName evidence="3">RNA polymerase sigma factor, sigma-70 family</fullName>
    </recommendedName>
</protein>
<dbReference type="SUPFAM" id="SSF88659">
    <property type="entry name" value="Sigma3 and sigma4 domains of RNA polymerase sigma factors"/>
    <property type="match status" value="1"/>
</dbReference>
<gene>
    <name evidence="1" type="ORF">SAMN02745138_03272</name>
</gene>
<name>A0A1M6ZSE1_9FIRM</name>
<dbReference type="EMBL" id="FRAH01000094">
    <property type="protein sequence ID" value="SHL33401.1"/>
    <property type="molecule type" value="Genomic_DNA"/>
</dbReference>
<dbReference type="AlphaFoldDB" id="A0A1M6ZSE1"/>
<keyword evidence="2" id="KW-1185">Reference proteome</keyword>
<proteinExistence type="predicted"/>
<evidence type="ECO:0008006" key="3">
    <source>
        <dbReference type="Google" id="ProtNLM"/>
    </source>
</evidence>
<dbReference type="Proteomes" id="UP000183975">
    <property type="component" value="Unassembled WGS sequence"/>
</dbReference>
<evidence type="ECO:0000313" key="1">
    <source>
        <dbReference type="EMBL" id="SHL33401.1"/>
    </source>
</evidence>
<dbReference type="RefSeq" id="WP_072853550.1">
    <property type="nucleotide sequence ID" value="NZ_FRAH01000094.1"/>
</dbReference>
<dbReference type="OrthoDB" id="2067461at2"/>
<dbReference type="InterPro" id="IPR013324">
    <property type="entry name" value="RNA_pol_sigma_r3/r4-like"/>
</dbReference>
<sequence length="138" mass="16444">MNELKRKYFVSKEAVEVSKEVFTIYHQMERQERYQIERDQKNGLLHYDAWDTEDLNGIEYIRDKTVNVEDTVIEKLICQKAMQAVENYDKHGILQLFLLGFTETEIARKIGVSQAYVNQTKNKLRKKIQTYMENDICN</sequence>
<reference evidence="1 2" key="1">
    <citation type="submission" date="2016-11" db="EMBL/GenBank/DDBJ databases">
        <authorList>
            <person name="Jaros S."/>
            <person name="Januszkiewicz K."/>
            <person name="Wedrychowicz H."/>
        </authorList>
    </citation>
    <scope>NUCLEOTIDE SEQUENCE [LARGE SCALE GENOMIC DNA]</scope>
    <source>
        <strain evidence="1 2">DSM 14214</strain>
    </source>
</reference>
<accession>A0A1M6ZSE1</accession>